<protein>
    <submittedName>
        <fullName evidence="1">Uncharacterized protein</fullName>
    </submittedName>
</protein>
<evidence type="ECO:0000313" key="1">
    <source>
        <dbReference type="EMBL" id="OEH80365.1"/>
    </source>
</evidence>
<comment type="caution">
    <text evidence="1">The sequence shown here is derived from an EMBL/GenBank/DDBJ whole genome shotgun (WGS) entry which is preliminary data.</text>
</comment>
<evidence type="ECO:0000313" key="2">
    <source>
        <dbReference type="Proteomes" id="UP000095192"/>
    </source>
</evidence>
<keyword evidence="2" id="KW-1185">Reference proteome</keyword>
<organism evidence="1 2">
    <name type="scientific">Cyclospora cayetanensis</name>
    <dbReference type="NCBI Taxonomy" id="88456"/>
    <lineage>
        <taxon>Eukaryota</taxon>
        <taxon>Sar</taxon>
        <taxon>Alveolata</taxon>
        <taxon>Apicomplexa</taxon>
        <taxon>Conoidasida</taxon>
        <taxon>Coccidia</taxon>
        <taxon>Eucoccidiorida</taxon>
        <taxon>Eimeriorina</taxon>
        <taxon>Eimeriidae</taxon>
        <taxon>Cyclospora</taxon>
    </lineage>
</organism>
<reference evidence="1 2" key="1">
    <citation type="journal article" date="2016" name="BMC Genomics">
        <title>Comparative genomics reveals Cyclospora cayetanensis possesses coccidia-like metabolism and invasion components but unique surface antigens.</title>
        <authorList>
            <person name="Liu S."/>
            <person name="Wang L."/>
            <person name="Zheng H."/>
            <person name="Xu Z."/>
            <person name="Roellig D.M."/>
            <person name="Li N."/>
            <person name="Frace M.A."/>
            <person name="Tang K."/>
            <person name="Arrowood M.J."/>
            <person name="Moss D.M."/>
            <person name="Zhang L."/>
            <person name="Feng Y."/>
            <person name="Xiao L."/>
        </authorList>
    </citation>
    <scope>NUCLEOTIDE SEQUENCE [LARGE SCALE GENOMIC DNA]</scope>
    <source>
        <strain evidence="1 2">CHN_HEN01</strain>
    </source>
</reference>
<dbReference type="AlphaFoldDB" id="A0A1D3DA95"/>
<sequence>MVYNTDGLGQYSSWSLATVLLSRLFCLKYLSSHVYEGKTYQHSDVSERSRRRGRLNLVHCTLLPSACAFLPKTSLHRSVDMSQLSCALGASACLETDDRGNSSAVLKAVGLDAGVHNVGHVHELGEEDVAGQAALRYLRCYSQEGVKGLKRHSAWRARARVGLAASANSFEHYNQLHIASSAEGGNAGFCGIELTVV</sequence>
<proteinExistence type="predicted"/>
<dbReference type="EMBL" id="JROU02000097">
    <property type="protein sequence ID" value="OEH80365.1"/>
    <property type="molecule type" value="Genomic_DNA"/>
</dbReference>
<dbReference type="VEuPathDB" id="ToxoDB:cyc_05168"/>
<gene>
    <name evidence="1" type="ORF">cyc_05168</name>
</gene>
<dbReference type="Proteomes" id="UP000095192">
    <property type="component" value="Unassembled WGS sequence"/>
</dbReference>
<dbReference type="InParanoid" id="A0A1D3DA95"/>
<name>A0A1D3DA95_9EIME</name>
<accession>A0A1D3DA95</accession>